<dbReference type="InterPro" id="IPR029033">
    <property type="entry name" value="His_PPase_superfam"/>
</dbReference>
<evidence type="ECO:0000313" key="2">
    <source>
        <dbReference type="Proteomes" id="UP000317730"/>
    </source>
</evidence>
<dbReference type="InterPro" id="IPR013078">
    <property type="entry name" value="His_Pase_superF_clade-1"/>
</dbReference>
<gene>
    <name evidence="1" type="ORF">APE01nite_12500</name>
</gene>
<dbReference type="Proteomes" id="UP000317730">
    <property type="component" value="Unassembled WGS sequence"/>
</dbReference>
<reference evidence="1 2" key="1">
    <citation type="submission" date="2019-06" db="EMBL/GenBank/DDBJ databases">
        <title>Whole genome shotgun sequence of Acetobacter peroxydans NBRC 13755.</title>
        <authorList>
            <person name="Hosoyama A."/>
            <person name="Uohara A."/>
            <person name="Ohji S."/>
            <person name="Ichikawa N."/>
        </authorList>
    </citation>
    <scope>NUCLEOTIDE SEQUENCE [LARGE SCALE GENOMIC DNA]</scope>
    <source>
        <strain evidence="1 2">NBRC 13755</strain>
    </source>
</reference>
<dbReference type="EMBL" id="BJMV01000005">
    <property type="protein sequence ID" value="GEB85453.1"/>
    <property type="molecule type" value="Genomic_DNA"/>
</dbReference>
<dbReference type="Gene3D" id="3.40.50.1240">
    <property type="entry name" value="Phosphoglycerate mutase-like"/>
    <property type="match status" value="1"/>
</dbReference>
<evidence type="ECO:0008006" key="3">
    <source>
        <dbReference type="Google" id="ProtNLM"/>
    </source>
</evidence>
<sequence>MQGEAVQPTGGLMAIRLFCLALPPAVETVRGVIAPGVDLSVPGCCVPPPRIEALCPRSLPVFCALDDAPTIATLLADRGQADCAGGGGIRGCSALRARDFGRWTGAALSALPADAVQALTQDVDFAPPEGESWRQFTARLMHWLETELPDGTQALVMAAPSVLVGLMQGVIAPEATALPALDMAAGAWLALTRHVRWRVRLL</sequence>
<protein>
    <recommendedName>
        <fullName evidence="3">Phosphoglycerate mutase</fullName>
    </recommendedName>
</protein>
<keyword evidence="2" id="KW-1185">Reference proteome</keyword>
<evidence type="ECO:0000313" key="1">
    <source>
        <dbReference type="EMBL" id="GEB85453.1"/>
    </source>
</evidence>
<dbReference type="AlphaFoldDB" id="A0A4Y3TUJ5"/>
<comment type="caution">
    <text evidence="1">The sequence shown here is derived from an EMBL/GenBank/DDBJ whole genome shotgun (WGS) entry which is preliminary data.</text>
</comment>
<accession>A0A4Y3TUJ5</accession>
<dbReference type="SUPFAM" id="SSF53254">
    <property type="entry name" value="Phosphoglycerate mutase-like"/>
    <property type="match status" value="1"/>
</dbReference>
<proteinExistence type="predicted"/>
<dbReference type="Pfam" id="PF00300">
    <property type="entry name" value="His_Phos_1"/>
    <property type="match status" value="1"/>
</dbReference>
<organism evidence="1 2">
    <name type="scientific">Acetobacter peroxydans</name>
    <dbReference type="NCBI Taxonomy" id="104098"/>
    <lineage>
        <taxon>Bacteria</taxon>
        <taxon>Pseudomonadati</taxon>
        <taxon>Pseudomonadota</taxon>
        <taxon>Alphaproteobacteria</taxon>
        <taxon>Acetobacterales</taxon>
        <taxon>Acetobacteraceae</taxon>
        <taxon>Acetobacter</taxon>
    </lineage>
</organism>
<name>A0A4Y3TUJ5_9PROT</name>